<dbReference type="PANTHER" id="PTHR30185">
    <property type="entry name" value="CRYPTIC BETA-GLUCOSIDE BGL OPERON ANTITERMINATOR"/>
    <property type="match status" value="1"/>
</dbReference>
<protein>
    <submittedName>
        <fullName evidence="8">PRD domain/PTS system IIA domain-containing protein</fullName>
    </submittedName>
</protein>
<dbReference type="Pfam" id="PF00359">
    <property type="entry name" value="PTS_EIIA_2"/>
    <property type="match status" value="1"/>
</dbReference>
<sequence>MLLNKRQKDILQILENAKNFVTVESIALSCGLSRRTIYTELNVIADYLQSLGNSLEKKRGVGVQLVKSGQNTFGRTKKDLDLDRNVVLERRLKIMSYLLFEEKALTYQSLSDQFLVSKTSIAKDFEFITSVLTEDREINLVGERYGTRLAGSEVGFQKAMLRFNRFIMDHVEIYSKEMMPHHLDILSRYYGDEIVKTCQNIFYTYIRENISVITDHYVQNLLSSLIVLVYRCAKGYHHKQRPKSSEKFFEESSIKILEKVNLRLGILFSTADNLYFSRQLVLNRFEKGENQASFDDFTKKLLVGMSQSLKVSFLQDSKLKQQLAEHIPAMLYRLQANVIVENPFTDQIKREFALIFNLLSLLIVEIEKNYQVIFNENEIAFLTIYFQSAIERAKINKRILVVCQMGVATSELLVNRIKQALPSLDTLELSSVAELEYMDIDKFDFIISTVHLNIPNKDIVLVSPFLTEKDMENIKIAGYKPSIISNTKTATKCHHLYNFLTEEEMILNAAFPDKKSFFKEFGRELVERGIVKPAFIDDLFHRENLGATDLPVGVAIPHGNPQNSLKSKIFLIKNSKKIKWGDYFVDLIFVICISTEDRLRSKGLLSDIYNIIDCPQYLQLIRKEKSASNVLNKLYGGNANG</sequence>
<dbReference type="Proteomes" id="UP000198604">
    <property type="component" value="Unassembled WGS sequence"/>
</dbReference>
<dbReference type="EMBL" id="CTEN01000004">
    <property type="protein sequence ID" value="CQR25811.1"/>
    <property type="molecule type" value="Genomic_DNA"/>
</dbReference>
<dbReference type="InterPro" id="IPR036388">
    <property type="entry name" value="WH-like_DNA-bd_sf"/>
</dbReference>
<evidence type="ECO:0000256" key="4">
    <source>
        <dbReference type="ARBA" id="ARBA00023163"/>
    </source>
</evidence>
<feature type="domain" description="PTS EIIA type-2" evidence="5">
    <location>
        <begin position="498"/>
        <end position="637"/>
    </location>
</feature>
<dbReference type="PROSITE" id="PS51372">
    <property type="entry name" value="PRD_2"/>
    <property type="match status" value="1"/>
</dbReference>
<feature type="domain" description="PRD" evidence="7">
    <location>
        <begin position="289"/>
        <end position="396"/>
    </location>
</feature>
<evidence type="ECO:0000256" key="1">
    <source>
        <dbReference type="ARBA" id="ARBA00022679"/>
    </source>
</evidence>
<evidence type="ECO:0000313" key="8">
    <source>
        <dbReference type="EMBL" id="CQR25811.1"/>
    </source>
</evidence>
<name>A0A0E4CTK4_9STRE</name>
<dbReference type="InterPro" id="IPR013011">
    <property type="entry name" value="PTS_EIIB_2"/>
</dbReference>
<evidence type="ECO:0000256" key="2">
    <source>
        <dbReference type="ARBA" id="ARBA00022737"/>
    </source>
</evidence>
<keyword evidence="1" id="KW-0808">Transferase</keyword>
<dbReference type="SUPFAM" id="SSF63520">
    <property type="entry name" value="PTS-regulatory domain, PRD"/>
    <property type="match status" value="1"/>
</dbReference>
<dbReference type="InterPro" id="IPR013196">
    <property type="entry name" value="HTH_11"/>
</dbReference>
<keyword evidence="9" id="KW-1185">Reference proteome</keyword>
<dbReference type="InterPro" id="IPR016152">
    <property type="entry name" value="PTrfase/Anion_transptr"/>
</dbReference>
<evidence type="ECO:0000259" key="6">
    <source>
        <dbReference type="PROSITE" id="PS51099"/>
    </source>
</evidence>
<evidence type="ECO:0000313" key="9">
    <source>
        <dbReference type="Proteomes" id="UP000198604"/>
    </source>
</evidence>
<dbReference type="Pfam" id="PF08279">
    <property type="entry name" value="HTH_11"/>
    <property type="match status" value="1"/>
</dbReference>
<evidence type="ECO:0000259" key="5">
    <source>
        <dbReference type="PROSITE" id="PS51094"/>
    </source>
</evidence>
<dbReference type="Gene3D" id="1.10.1790.10">
    <property type="entry name" value="PRD domain"/>
    <property type="match status" value="1"/>
</dbReference>
<dbReference type="InterPro" id="IPR036095">
    <property type="entry name" value="PTS_EIIB-like_sf"/>
</dbReference>
<accession>A0A0E4CTK4</accession>
<dbReference type="Pfam" id="PF02302">
    <property type="entry name" value="PTS_IIB"/>
    <property type="match status" value="1"/>
</dbReference>
<dbReference type="GO" id="GO:0008982">
    <property type="term" value="F:protein-N(PI)-phosphohistidine-sugar phosphotransferase activity"/>
    <property type="evidence" value="ECO:0007669"/>
    <property type="project" value="InterPro"/>
</dbReference>
<proteinExistence type="predicted"/>
<feature type="domain" description="PTS EIIB type-2" evidence="6">
    <location>
        <begin position="397"/>
        <end position="486"/>
    </location>
</feature>
<evidence type="ECO:0000256" key="3">
    <source>
        <dbReference type="ARBA" id="ARBA00023015"/>
    </source>
</evidence>
<keyword evidence="3" id="KW-0805">Transcription regulation</keyword>
<dbReference type="CDD" id="cd05568">
    <property type="entry name" value="PTS_IIB_bgl_like"/>
    <property type="match status" value="1"/>
</dbReference>
<dbReference type="Gene3D" id="3.40.50.2300">
    <property type="match status" value="1"/>
</dbReference>
<dbReference type="GO" id="GO:0006355">
    <property type="term" value="P:regulation of DNA-templated transcription"/>
    <property type="evidence" value="ECO:0007669"/>
    <property type="project" value="InterPro"/>
</dbReference>
<dbReference type="GO" id="GO:0009401">
    <property type="term" value="P:phosphoenolpyruvate-dependent sugar phosphotransferase system"/>
    <property type="evidence" value="ECO:0007669"/>
    <property type="project" value="InterPro"/>
</dbReference>
<dbReference type="OrthoDB" id="3239954at2"/>
<dbReference type="InterPro" id="IPR050661">
    <property type="entry name" value="BglG_antiterminators"/>
</dbReference>
<dbReference type="PROSITE" id="PS51099">
    <property type="entry name" value="PTS_EIIB_TYPE_2"/>
    <property type="match status" value="1"/>
</dbReference>
<dbReference type="SUPFAM" id="SSF52794">
    <property type="entry name" value="PTS system IIB component-like"/>
    <property type="match status" value="1"/>
</dbReference>
<dbReference type="PROSITE" id="PS51094">
    <property type="entry name" value="PTS_EIIA_TYPE_2"/>
    <property type="match status" value="1"/>
</dbReference>
<evidence type="ECO:0000259" key="7">
    <source>
        <dbReference type="PROSITE" id="PS51372"/>
    </source>
</evidence>
<dbReference type="AlphaFoldDB" id="A0A0E4CTK4"/>
<dbReference type="Gene3D" id="1.10.10.10">
    <property type="entry name" value="Winged helix-like DNA-binding domain superfamily/Winged helix DNA-binding domain"/>
    <property type="match status" value="2"/>
</dbReference>
<reference evidence="9" key="1">
    <citation type="submission" date="2015-03" db="EMBL/GenBank/DDBJ databases">
        <authorList>
            <person name="Urmite Genomes"/>
        </authorList>
    </citation>
    <scope>NUCLEOTIDE SEQUENCE [LARGE SCALE GENOMIC DNA]</scope>
    <source>
        <strain evidence="9">FF10</strain>
    </source>
</reference>
<dbReference type="PANTHER" id="PTHR30185:SF18">
    <property type="entry name" value="TRANSCRIPTIONAL REGULATOR MTLR"/>
    <property type="match status" value="1"/>
</dbReference>
<keyword evidence="2" id="KW-0677">Repeat</keyword>
<organism evidence="8 9">
    <name type="scientific">Streptococcus varani</name>
    <dbReference type="NCBI Taxonomy" id="1608583"/>
    <lineage>
        <taxon>Bacteria</taxon>
        <taxon>Bacillati</taxon>
        <taxon>Bacillota</taxon>
        <taxon>Bacilli</taxon>
        <taxon>Lactobacillales</taxon>
        <taxon>Streptococcaceae</taxon>
        <taxon>Streptococcus</taxon>
    </lineage>
</organism>
<dbReference type="RefSeq" id="WP_093651325.1">
    <property type="nucleotide sequence ID" value="NZ_CTEN01000004.1"/>
</dbReference>
<dbReference type="InterPro" id="IPR036634">
    <property type="entry name" value="PRD_sf"/>
</dbReference>
<dbReference type="SUPFAM" id="SSF55804">
    <property type="entry name" value="Phoshotransferase/anion transport protein"/>
    <property type="match status" value="1"/>
</dbReference>
<dbReference type="InterPro" id="IPR011608">
    <property type="entry name" value="PRD"/>
</dbReference>
<dbReference type="InterPro" id="IPR003501">
    <property type="entry name" value="PTS_EIIB_2/3"/>
</dbReference>
<gene>
    <name evidence="8" type="ORF">BN1356_02156</name>
</gene>
<dbReference type="Pfam" id="PF00874">
    <property type="entry name" value="PRD"/>
    <property type="match status" value="1"/>
</dbReference>
<dbReference type="InterPro" id="IPR002178">
    <property type="entry name" value="PTS_EIIA_type-2_dom"/>
</dbReference>
<keyword evidence="4" id="KW-0804">Transcription</keyword>
<dbReference type="STRING" id="1608583.BN1356_02156"/>
<dbReference type="Gene3D" id="3.40.930.10">
    <property type="entry name" value="Mannitol-specific EII, Chain A"/>
    <property type="match status" value="1"/>
</dbReference>